<keyword evidence="3" id="KW-1185">Reference proteome</keyword>
<dbReference type="Proteomes" id="UP000887013">
    <property type="component" value="Unassembled WGS sequence"/>
</dbReference>
<sequence>MPARVEKKNFSWITKSGPLFGLQMDTNYSNDKMNSSEKEQPLNHKDAGLQMLKETLDALESKMSATAETHNNTTIKIIKIKRVPNSLQKSQGKKVKPIELTNKFKALKVDETPVQNELNETQPQTKLNENRKEIKTDVNNENREEKITSPTQEIKPKRIPPIIIDEALNTPPLMDEIS</sequence>
<feature type="compositionally biased region" description="Basic and acidic residues" evidence="1">
    <location>
        <begin position="34"/>
        <end position="44"/>
    </location>
</feature>
<feature type="region of interest" description="Disordered" evidence="1">
    <location>
        <begin position="25"/>
        <end position="44"/>
    </location>
</feature>
<name>A0A8X6NM78_NEPPI</name>
<proteinExistence type="predicted"/>
<protein>
    <submittedName>
        <fullName evidence="2">Uncharacterized protein</fullName>
    </submittedName>
</protein>
<feature type="compositionally biased region" description="Polar residues" evidence="1">
    <location>
        <begin position="113"/>
        <end position="127"/>
    </location>
</feature>
<feature type="compositionally biased region" description="Basic and acidic residues" evidence="1">
    <location>
        <begin position="128"/>
        <end position="147"/>
    </location>
</feature>
<dbReference type="AlphaFoldDB" id="A0A8X6NM78"/>
<reference evidence="2" key="1">
    <citation type="submission" date="2020-08" db="EMBL/GenBank/DDBJ databases">
        <title>Multicomponent nature underlies the extraordinary mechanical properties of spider dragline silk.</title>
        <authorList>
            <person name="Kono N."/>
            <person name="Nakamura H."/>
            <person name="Mori M."/>
            <person name="Yoshida Y."/>
            <person name="Ohtoshi R."/>
            <person name="Malay A.D."/>
            <person name="Moran D.A.P."/>
            <person name="Tomita M."/>
            <person name="Numata K."/>
            <person name="Arakawa K."/>
        </authorList>
    </citation>
    <scope>NUCLEOTIDE SEQUENCE</scope>
</reference>
<evidence type="ECO:0000256" key="1">
    <source>
        <dbReference type="SAM" id="MobiDB-lite"/>
    </source>
</evidence>
<feature type="region of interest" description="Disordered" evidence="1">
    <location>
        <begin position="111"/>
        <end position="163"/>
    </location>
</feature>
<organism evidence="2 3">
    <name type="scientific">Nephila pilipes</name>
    <name type="common">Giant wood spider</name>
    <name type="synonym">Nephila maculata</name>
    <dbReference type="NCBI Taxonomy" id="299642"/>
    <lineage>
        <taxon>Eukaryota</taxon>
        <taxon>Metazoa</taxon>
        <taxon>Ecdysozoa</taxon>
        <taxon>Arthropoda</taxon>
        <taxon>Chelicerata</taxon>
        <taxon>Arachnida</taxon>
        <taxon>Araneae</taxon>
        <taxon>Araneomorphae</taxon>
        <taxon>Entelegynae</taxon>
        <taxon>Araneoidea</taxon>
        <taxon>Nephilidae</taxon>
        <taxon>Nephila</taxon>
    </lineage>
</organism>
<evidence type="ECO:0000313" key="2">
    <source>
        <dbReference type="EMBL" id="GFT23266.1"/>
    </source>
</evidence>
<accession>A0A8X6NM78</accession>
<evidence type="ECO:0000313" key="3">
    <source>
        <dbReference type="Proteomes" id="UP000887013"/>
    </source>
</evidence>
<dbReference type="EMBL" id="BMAW01059855">
    <property type="protein sequence ID" value="GFT23266.1"/>
    <property type="molecule type" value="Genomic_DNA"/>
</dbReference>
<gene>
    <name evidence="2" type="ORF">NPIL_120341</name>
</gene>
<comment type="caution">
    <text evidence="2">The sequence shown here is derived from an EMBL/GenBank/DDBJ whole genome shotgun (WGS) entry which is preliminary data.</text>
</comment>